<dbReference type="OrthoDB" id="9807502at2"/>
<sequence>MQLNITNETSLLQTVVIGQPYSIGKQPKLDEAYDAKSYQSIKDKIYPSESKIVNEMLCLEKILKKYGVEVLQPKILKEYNQVFARDVAFVIDDKIIISNMIADREEEQEAYEEIFKSINFKNIYNLPKKANVEGGDIVLTDEVVFCGVYKGSDFSQIKTARTNAYAIEYLKELYPNKIFKELQLKKNDKDPRKGVLHLDCTFMPIGKNKAILYKESFANEEDYHFLVDYFGIENIFELTENEVFYINSNVFSISPKVVISEEKFIRLNQFLENEWNFKVEKIPYYEISKMGGLLRCSTLPLIRKK</sequence>
<evidence type="ECO:0000256" key="2">
    <source>
        <dbReference type="ARBA" id="ARBA00012171"/>
    </source>
</evidence>
<dbReference type="RefSeq" id="WP_146291671.1">
    <property type="nucleotide sequence ID" value="NZ_SELH01000013.1"/>
</dbReference>
<comment type="catalytic activity">
    <reaction evidence="3">
        <text>L-arginine + H2O = L-citrulline + NH4(+)</text>
        <dbReference type="Rhea" id="RHEA:19597"/>
        <dbReference type="ChEBI" id="CHEBI:15377"/>
        <dbReference type="ChEBI" id="CHEBI:28938"/>
        <dbReference type="ChEBI" id="CHEBI:32682"/>
        <dbReference type="ChEBI" id="CHEBI:57743"/>
        <dbReference type="EC" id="3.5.3.6"/>
    </reaction>
</comment>
<dbReference type="GO" id="GO:0019546">
    <property type="term" value="P:L-arginine deiminase pathway"/>
    <property type="evidence" value="ECO:0007669"/>
    <property type="project" value="TreeGrafter"/>
</dbReference>
<dbReference type="SUPFAM" id="SSF55909">
    <property type="entry name" value="Pentein"/>
    <property type="match status" value="1"/>
</dbReference>
<accession>A0A563DI90</accession>
<comment type="caution">
    <text evidence="4">The sequence shown here is derived from an EMBL/GenBank/DDBJ whole genome shotgun (WGS) entry which is preliminary data.</text>
</comment>
<organism evidence="4 5">
    <name type="scientific">Apibacter muscae</name>
    <dbReference type="NCBI Taxonomy" id="2509004"/>
    <lineage>
        <taxon>Bacteria</taxon>
        <taxon>Pseudomonadati</taxon>
        <taxon>Bacteroidota</taxon>
        <taxon>Flavobacteriia</taxon>
        <taxon>Flavobacteriales</taxon>
        <taxon>Weeksellaceae</taxon>
        <taxon>Apibacter</taxon>
    </lineage>
</organism>
<dbReference type="GO" id="GO:0016990">
    <property type="term" value="F:arginine deiminase activity"/>
    <property type="evidence" value="ECO:0007669"/>
    <property type="project" value="UniProtKB-EC"/>
</dbReference>
<keyword evidence="5" id="KW-1185">Reference proteome</keyword>
<dbReference type="Gene3D" id="3.75.10.10">
    <property type="entry name" value="L-arginine/glycine Amidinotransferase, Chain A"/>
    <property type="match status" value="1"/>
</dbReference>
<dbReference type="AlphaFoldDB" id="A0A563DI90"/>
<dbReference type="Proteomes" id="UP000319499">
    <property type="component" value="Unassembled WGS sequence"/>
</dbReference>
<name>A0A563DI90_9FLAO</name>
<dbReference type="EMBL" id="SELH01000013">
    <property type="protein sequence ID" value="TWP29870.1"/>
    <property type="molecule type" value="Genomic_DNA"/>
</dbReference>
<gene>
    <name evidence="4" type="ORF">ETU09_02500</name>
</gene>
<dbReference type="PANTHER" id="PTHR47271:SF2">
    <property type="entry name" value="ARGININE DEIMINASE"/>
    <property type="match status" value="1"/>
</dbReference>
<proteinExistence type="predicted"/>
<dbReference type="GO" id="GO:0016740">
    <property type="term" value="F:transferase activity"/>
    <property type="evidence" value="ECO:0007669"/>
    <property type="project" value="UniProtKB-KW"/>
</dbReference>
<reference evidence="4 5" key="1">
    <citation type="submission" date="2019-02" db="EMBL/GenBank/DDBJ databases">
        <title>Apibacter muscae sp. nov.: a novel member of the house fly microbiota.</title>
        <authorList>
            <person name="Park R."/>
        </authorList>
    </citation>
    <scope>NUCLEOTIDE SEQUENCE [LARGE SCALE GENOMIC DNA]</scope>
    <source>
        <strain evidence="4 5">AL1</strain>
    </source>
</reference>
<evidence type="ECO:0000313" key="4">
    <source>
        <dbReference type="EMBL" id="TWP29870.1"/>
    </source>
</evidence>
<dbReference type="Pfam" id="PF02274">
    <property type="entry name" value="ADI"/>
    <property type="match status" value="1"/>
</dbReference>
<keyword evidence="4" id="KW-0808">Transferase</keyword>
<evidence type="ECO:0000256" key="1">
    <source>
        <dbReference type="ARBA" id="ARBA00005213"/>
    </source>
</evidence>
<dbReference type="EC" id="3.5.3.6" evidence="2"/>
<protein>
    <recommendedName>
        <fullName evidence="2">arginine deiminase</fullName>
        <ecNumber evidence="2">3.5.3.6</ecNumber>
    </recommendedName>
</protein>
<dbReference type="PANTHER" id="PTHR47271">
    <property type="entry name" value="ARGININE DEIMINASE"/>
    <property type="match status" value="1"/>
</dbReference>
<evidence type="ECO:0000256" key="3">
    <source>
        <dbReference type="ARBA" id="ARBA00049429"/>
    </source>
</evidence>
<evidence type="ECO:0000313" key="5">
    <source>
        <dbReference type="Proteomes" id="UP000319499"/>
    </source>
</evidence>
<comment type="pathway">
    <text evidence="1">Amino-acid degradation; L-arginine degradation via ADI pathway; carbamoyl phosphate from L-arginine: step 1/2.</text>
</comment>